<comment type="catalytic activity">
    <reaction evidence="1">
        <text>Hydrolysis of terminal, non-reducing alpha-D-galactose residues in alpha-D-galactosides, including galactose oligosaccharides, galactomannans and galactolipids.</text>
        <dbReference type="EC" id="3.2.1.22"/>
    </reaction>
</comment>
<evidence type="ECO:0000313" key="7">
    <source>
        <dbReference type="Proteomes" id="UP000635477"/>
    </source>
</evidence>
<reference evidence="6" key="2">
    <citation type="submission" date="2020-05" db="EMBL/GenBank/DDBJ databases">
        <authorList>
            <person name="Kim H.-S."/>
            <person name="Proctor R.H."/>
            <person name="Brown D.W."/>
        </authorList>
    </citation>
    <scope>NUCLEOTIDE SEQUENCE</scope>
    <source>
        <strain evidence="6">NRRL 22465</strain>
    </source>
</reference>
<gene>
    <name evidence="6" type="ORF">FZEAL_5435</name>
</gene>
<evidence type="ECO:0000256" key="2">
    <source>
        <dbReference type="ARBA" id="ARBA00012755"/>
    </source>
</evidence>
<comment type="caution">
    <text evidence="6">The sequence shown here is derived from an EMBL/GenBank/DDBJ whole genome shotgun (WGS) entry which is preliminary data.</text>
</comment>
<dbReference type="PANTHER" id="PTHR43053:SF3">
    <property type="entry name" value="ALPHA-GALACTOSIDASE C-RELATED"/>
    <property type="match status" value="1"/>
</dbReference>
<dbReference type="InterPro" id="IPR013785">
    <property type="entry name" value="Aldolase_TIM"/>
</dbReference>
<keyword evidence="3" id="KW-0378">Hydrolase</keyword>
<organism evidence="6 7">
    <name type="scientific">Fusarium zealandicum</name>
    <dbReference type="NCBI Taxonomy" id="1053134"/>
    <lineage>
        <taxon>Eukaryota</taxon>
        <taxon>Fungi</taxon>
        <taxon>Dikarya</taxon>
        <taxon>Ascomycota</taxon>
        <taxon>Pezizomycotina</taxon>
        <taxon>Sordariomycetes</taxon>
        <taxon>Hypocreomycetidae</taxon>
        <taxon>Hypocreales</taxon>
        <taxon>Nectriaceae</taxon>
        <taxon>Fusarium</taxon>
        <taxon>Fusarium staphyleae species complex</taxon>
    </lineage>
</organism>
<dbReference type="PRINTS" id="PR00743">
    <property type="entry name" value="GLHYDRLASE36"/>
</dbReference>
<proteinExistence type="predicted"/>
<evidence type="ECO:0000256" key="4">
    <source>
        <dbReference type="ARBA" id="ARBA00023295"/>
    </source>
</evidence>
<dbReference type="PANTHER" id="PTHR43053">
    <property type="entry name" value="GLYCOSIDASE FAMILY 31"/>
    <property type="match status" value="1"/>
</dbReference>
<reference evidence="6" key="1">
    <citation type="journal article" date="2020" name="BMC Genomics">
        <title>Correction to: Identification and distribution of gene clusters required for synthesis of sphingolipid metabolism inhibitors in diverse species of the filamentous fungus Fusarium.</title>
        <authorList>
            <person name="Kim H.S."/>
            <person name="Lohmar J.M."/>
            <person name="Busman M."/>
            <person name="Brown D.W."/>
            <person name="Naumann T.A."/>
            <person name="Divon H.H."/>
            <person name="Lysoe E."/>
            <person name="Uhlig S."/>
            <person name="Proctor R.H."/>
        </authorList>
    </citation>
    <scope>NUCLEOTIDE SEQUENCE</scope>
    <source>
        <strain evidence="6">NRRL 22465</strain>
    </source>
</reference>
<dbReference type="InterPro" id="IPR031704">
    <property type="entry name" value="Glyco_hydro_36_N"/>
</dbReference>
<dbReference type="InterPro" id="IPR050985">
    <property type="entry name" value="Alpha-glycosidase_related"/>
</dbReference>
<dbReference type="InterPro" id="IPR002252">
    <property type="entry name" value="Glyco_hydro_36"/>
</dbReference>
<dbReference type="GO" id="GO:0004557">
    <property type="term" value="F:alpha-galactosidase activity"/>
    <property type="evidence" value="ECO:0007669"/>
    <property type="project" value="UniProtKB-EC"/>
</dbReference>
<dbReference type="AlphaFoldDB" id="A0A8H4UKI5"/>
<dbReference type="InterPro" id="IPR038417">
    <property type="entry name" value="Alpga-gal_N_sf"/>
</dbReference>
<keyword evidence="4" id="KW-0326">Glycosidase</keyword>
<name>A0A8H4UKI5_9HYPO</name>
<evidence type="ECO:0000256" key="3">
    <source>
        <dbReference type="ARBA" id="ARBA00022801"/>
    </source>
</evidence>
<dbReference type="Pfam" id="PF16875">
    <property type="entry name" value="Glyco_hydro_36N"/>
    <property type="match status" value="1"/>
</dbReference>
<dbReference type="InterPro" id="IPR017853">
    <property type="entry name" value="GH"/>
</dbReference>
<dbReference type="Gene3D" id="3.20.20.70">
    <property type="entry name" value="Aldolase class I"/>
    <property type="match status" value="1"/>
</dbReference>
<evidence type="ECO:0000259" key="5">
    <source>
        <dbReference type="Pfam" id="PF16875"/>
    </source>
</evidence>
<evidence type="ECO:0000256" key="1">
    <source>
        <dbReference type="ARBA" id="ARBA00001255"/>
    </source>
</evidence>
<dbReference type="EC" id="3.2.1.22" evidence="2"/>
<protein>
    <recommendedName>
        <fullName evidence="2">alpha-galactosidase</fullName>
        <ecNumber evidence="2">3.2.1.22</ecNumber>
    </recommendedName>
</protein>
<keyword evidence="7" id="KW-1185">Reference proteome</keyword>
<dbReference type="Proteomes" id="UP000635477">
    <property type="component" value="Unassembled WGS sequence"/>
</dbReference>
<dbReference type="EMBL" id="JABEYC010000393">
    <property type="protein sequence ID" value="KAF4978137.1"/>
    <property type="molecule type" value="Genomic_DNA"/>
</dbReference>
<accession>A0A8H4UKI5</accession>
<evidence type="ECO:0000313" key="6">
    <source>
        <dbReference type="EMBL" id="KAF4978137.1"/>
    </source>
</evidence>
<dbReference type="Pfam" id="PF02065">
    <property type="entry name" value="Melibiase"/>
    <property type="match status" value="1"/>
</dbReference>
<dbReference type="Gene3D" id="2.70.98.60">
    <property type="entry name" value="alpha-galactosidase from lactobacil brevis"/>
    <property type="match status" value="1"/>
</dbReference>
<sequence length="566" mass="63275">MNRSKIHTERLVTWVAGGIRLELNIDKDRHVYLGSVHTAAAHEADQNGHDVAQSMPNFCLNEVRVAGEGSQFGTSKRQVESYLGQRLCYVSHTEHVSGIEEVLEITTRDPVTHLTVVTRFSVFGDLSVLRTRVTVTNTGEQAQTLQAVSSMVYGGLSQPTKNWWNKWHVHFAHNNWFREAQWQKRTLLQVGIARTGIKGGSRAQFTVSNQGSFSTQGYLPMGGLSSVDGSLSYLWQIEHNGSWKWEIGDYQESLYLSASGPTDQNHSWNKRLEPGESFESVPVALVVANGDFDSTFVPLNSYRRLMRRQHEDNSTLPVIFNDYMNCLMGDPTTAKVEALISPAINAGAEIFVIDCGWYSDDSGWWETVGEWKPSKRRFPDGLEKTLKQIRDAGMVPGLWVEPEVMGIKCPAAETLPAEAFFQRDGCRLVEHGRYQLDYRHPEVIRRMDAIIDHLVRDLGVGYFKFDYNIDITQGTDTDASSPGDGLLGHNRAYLGWVNGLFDRYPGLAIENCSSGGQRMDYAMLATHPLQSTSDQEDPVLYCPISAAAPTAVCPEQSATWAYPQPS</sequence>
<feature type="domain" description="Glycosyl hydrolase family 36 N-terminal" evidence="5">
    <location>
        <begin position="30"/>
        <end position="191"/>
    </location>
</feature>
<dbReference type="GO" id="GO:0016052">
    <property type="term" value="P:carbohydrate catabolic process"/>
    <property type="evidence" value="ECO:0007669"/>
    <property type="project" value="InterPro"/>
</dbReference>
<dbReference type="OrthoDB" id="5795902at2759"/>
<dbReference type="CDD" id="cd14791">
    <property type="entry name" value="GH36"/>
    <property type="match status" value="1"/>
</dbReference>
<dbReference type="SUPFAM" id="SSF51445">
    <property type="entry name" value="(Trans)glycosidases"/>
    <property type="match status" value="1"/>
</dbReference>